<evidence type="ECO:0000313" key="2">
    <source>
        <dbReference type="Proteomes" id="UP000306585"/>
    </source>
</evidence>
<protein>
    <submittedName>
        <fullName evidence="1">DUF839 domain-containing protein</fullName>
    </submittedName>
</protein>
<gene>
    <name evidence="1" type="ORF">FEF65_11270</name>
</gene>
<dbReference type="InterPro" id="IPR008557">
    <property type="entry name" value="PhoX"/>
</dbReference>
<accession>A0A5R9GM21</accession>
<sequence length="643" mass="70241">MQKSNWNICLTAGALTMISGCQLIHDDHSKDRSYTVAITASEAPANDYQRGSIYSDSRMQISHDGKRIEFPLHYKPIFYTNDTIPAGKLAGQLFGALPGPDGEPLTDPTSETKQPYIADNPDGTTLIPLATVAKDGSAEFALITHFEYVSRNEAGSKQYLLHPMFVGNGTLTQADNGSLNLTNYSKQPMKMMKGLWSPCAASVSPWGTHLGSEEYEPDAFHWSLGYNGKAPGVASSPKMERFVPESGSGPEAPYHYGYLPEFKLDTHGMTEGAKHYSLGRFSHEATAIMPDGRTAYAGDDVRYGALFMSIADRANDLSANTLYAARWEQQNNQPTATAKLSWIRLGHASDAEIEALIKSGIGFTDIFAVSDHAADGFHAVKDRKGNVQFLRLQPGMEQAAAFLESRRYAAYLGASVEFSHLEGIVLDAEKRQLFLAASSHRYGMSDNQGDIRIAEHESGGIFSISLGTSGRDQHGDAVPTEWLADGIQSIPELTGRDLRHHGQWQADANGNLADPERIANPDNLAFSAATRLLIIGEDSELHINNFVWAWNVDTRQLSRILSLPMGAEAAGLQVLDNLNGYMYIITNYQHPGAPNMAVTPAVLEPVKRANPEFAAGIEKRSAVGVIAIETGKRHQLPWMKSEK</sequence>
<dbReference type="PROSITE" id="PS51257">
    <property type="entry name" value="PROKAR_LIPOPROTEIN"/>
    <property type="match status" value="1"/>
</dbReference>
<organism evidence="1 2">
    <name type="scientific">Mariprofundus erugo</name>
    <dbReference type="NCBI Taxonomy" id="2528639"/>
    <lineage>
        <taxon>Bacteria</taxon>
        <taxon>Pseudomonadati</taxon>
        <taxon>Pseudomonadota</taxon>
        <taxon>Candidatius Mariprofundia</taxon>
        <taxon>Mariprofundales</taxon>
        <taxon>Mariprofundaceae</taxon>
        <taxon>Mariprofundus</taxon>
    </lineage>
</organism>
<comment type="caution">
    <text evidence="1">The sequence shown here is derived from an EMBL/GenBank/DDBJ whole genome shotgun (WGS) entry which is preliminary data.</text>
</comment>
<proteinExistence type="predicted"/>
<dbReference type="PANTHER" id="PTHR35399">
    <property type="entry name" value="SLR8030 PROTEIN"/>
    <property type="match status" value="1"/>
</dbReference>
<evidence type="ECO:0000313" key="1">
    <source>
        <dbReference type="EMBL" id="TLS66165.1"/>
    </source>
</evidence>
<reference evidence="1 2" key="1">
    <citation type="journal article" date="2019" name="Appl. Environ. Microbiol.">
        <title>Environmental Evidence and Genomic Insight of Iron-oxidizing Bacteria Preference Towards More Corrosion Resistant Stainless Steel at Higher Salinities.</title>
        <authorList>
            <person name="Garrison C.E."/>
            <person name="Price K.A."/>
            <person name="Field E.K."/>
        </authorList>
    </citation>
    <scope>NUCLEOTIDE SEQUENCE [LARGE SCALE GENOMIC DNA]</scope>
    <source>
        <strain evidence="1 2">P3</strain>
    </source>
</reference>
<dbReference type="PANTHER" id="PTHR35399:SF2">
    <property type="entry name" value="DUF839 DOMAIN-CONTAINING PROTEIN"/>
    <property type="match status" value="1"/>
</dbReference>
<dbReference type="Proteomes" id="UP000306585">
    <property type="component" value="Unassembled WGS sequence"/>
</dbReference>
<name>A0A5R9GM21_9PROT</name>
<keyword evidence="2" id="KW-1185">Reference proteome</keyword>
<dbReference type="AlphaFoldDB" id="A0A5R9GM21"/>
<dbReference type="EMBL" id="VBRY01000011">
    <property type="protein sequence ID" value="TLS66165.1"/>
    <property type="molecule type" value="Genomic_DNA"/>
</dbReference>
<dbReference type="Pfam" id="PF05787">
    <property type="entry name" value="PhoX"/>
    <property type="match status" value="1"/>
</dbReference>